<dbReference type="Proteomes" id="UP000261660">
    <property type="component" value="Unplaced"/>
</dbReference>
<dbReference type="FunFam" id="2.60.120.260:FF:000004">
    <property type="entry name" value="Ephrin type-B receptor 2"/>
    <property type="match status" value="1"/>
</dbReference>
<evidence type="ECO:0000256" key="14">
    <source>
        <dbReference type="ARBA" id="ARBA00023137"/>
    </source>
</evidence>
<dbReference type="Pfam" id="PF07714">
    <property type="entry name" value="PK_Tyr_Ser-Thr"/>
    <property type="match status" value="1"/>
</dbReference>
<dbReference type="CDD" id="cd10472">
    <property type="entry name" value="EphR_LBD_B"/>
    <property type="match status" value="1"/>
</dbReference>
<dbReference type="SUPFAM" id="SSF49785">
    <property type="entry name" value="Galactose-binding domain-like"/>
    <property type="match status" value="1"/>
</dbReference>
<dbReference type="Pfam" id="PF14575">
    <property type="entry name" value="EphA2_TM"/>
    <property type="match status" value="1"/>
</dbReference>
<dbReference type="PRINTS" id="PR00014">
    <property type="entry name" value="FNTYPEIII"/>
</dbReference>
<keyword evidence="8 20" id="KW-0547">Nucleotide-binding</keyword>
<dbReference type="InterPro" id="IPR020635">
    <property type="entry name" value="Tyr_kinase_cat_dom"/>
</dbReference>
<dbReference type="Gene3D" id="2.60.40.1770">
    <property type="entry name" value="ephrin a2 ectodomain"/>
    <property type="match status" value="1"/>
</dbReference>
<comment type="subcellular location">
    <subcellularLocation>
        <location evidence="1">Cell membrane</location>
        <topology evidence="1">Single-pass type I membrane protein</topology>
    </subcellularLocation>
    <subcellularLocation>
        <location evidence="2">Cell projection</location>
        <location evidence="2">Dendrite</location>
    </subcellularLocation>
</comment>
<dbReference type="Pfam" id="PF07699">
    <property type="entry name" value="Ephrin_rec_like"/>
    <property type="match status" value="1"/>
</dbReference>
<proteinExistence type="predicted"/>
<dbReference type="Gene3D" id="1.10.510.10">
    <property type="entry name" value="Transferase(Phosphotransferase) domain 1"/>
    <property type="match status" value="1"/>
</dbReference>
<dbReference type="Pfam" id="PF00041">
    <property type="entry name" value="fn3"/>
    <property type="match status" value="2"/>
</dbReference>
<dbReference type="CDD" id="cd00063">
    <property type="entry name" value="FN3"/>
    <property type="match status" value="2"/>
</dbReference>
<dbReference type="FunFam" id="2.60.40.1770:FF:000001">
    <property type="entry name" value="Ephrin type-A receptor 5"/>
    <property type="match status" value="1"/>
</dbReference>
<dbReference type="GO" id="GO:0005886">
    <property type="term" value="C:plasma membrane"/>
    <property type="evidence" value="ECO:0007669"/>
    <property type="project" value="UniProtKB-SubCell"/>
</dbReference>
<dbReference type="GeneTree" id="ENSGT00940000155503"/>
<dbReference type="PROSITE" id="PS50105">
    <property type="entry name" value="SAM_DOMAIN"/>
    <property type="match status" value="1"/>
</dbReference>
<dbReference type="SUPFAM" id="SSF47769">
    <property type="entry name" value="SAM/Pointed domain"/>
    <property type="match status" value="1"/>
</dbReference>
<accession>A0A3Q3FGP8</accession>
<dbReference type="FunFam" id="2.10.50.10:FF:000001">
    <property type="entry name" value="Ephrin type-A receptor 5"/>
    <property type="match status" value="1"/>
</dbReference>
<dbReference type="InterPro" id="IPR003961">
    <property type="entry name" value="FN3_dom"/>
</dbReference>
<dbReference type="InterPro" id="IPR013761">
    <property type="entry name" value="SAM/pointed_sf"/>
</dbReference>
<keyword evidence="12" id="KW-1133">Transmembrane helix</keyword>
<evidence type="ECO:0000256" key="5">
    <source>
        <dbReference type="ARBA" id="ARBA00022679"/>
    </source>
</evidence>
<keyword evidence="14" id="KW-0829">Tyrosine-protein kinase</keyword>
<dbReference type="Gene3D" id="2.10.50.10">
    <property type="entry name" value="Tumor Necrosis Factor Receptor, subunit A, domain 2"/>
    <property type="match status" value="1"/>
</dbReference>
<dbReference type="InterPro" id="IPR001245">
    <property type="entry name" value="Ser-Thr/Tyr_kinase_cat_dom"/>
</dbReference>
<dbReference type="SUPFAM" id="SSF49265">
    <property type="entry name" value="Fibronectin type III"/>
    <property type="match status" value="1"/>
</dbReference>
<evidence type="ECO:0000313" key="27">
    <source>
        <dbReference type="Ensembl" id="ENSLBEP00000018537.1"/>
    </source>
</evidence>
<keyword evidence="17" id="KW-0966">Cell projection</keyword>
<evidence type="ECO:0000256" key="13">
    <source>
        <dbReference type="ARBA" id="ARBA00023136"/>
    </source>
</evidence>
<evidence type="ECO:0000256" key="8">
    <source>
        <dbReference type="ARBA" id="ARBA00022741"/>
    </source>
</evidence>
<reference evidence="27" key="1">
    <citation type="submission" date="2025-08" db="UniProtKB">
        <authorList>
            <consortium name="Ensembl"/>
        </authorList>
    </citation>
    <scope>IDENTIFICATION</scope>
</reference>
<evidence type="ECO:0000256" key="16">
    <source>
        <dbReference type="ARBA" id="ARBA00023180"/>
    </source>
</evidence>
<dbReference type="InterPro" id="IPR027936">
    <property type="entry name" value="Eph_TM"/>
</dbReference>
<evidence type="ECO:0000256" key="21">
    <source>
        <dbReference type="PIRSR" id="PIRSR000666-3"/>
    </source>
</evidence>
<evidence type="ECO:0000256" key="22">
    <source>
        <dbReference type="PROSITE-ProRule" id="PRU10141"/>
    </source>
</evidence>
<keyword evidence="4" id="KW-1003">Cell membrane</keyword>
<dbReference type="SMART" id="SM00219">
    <property type="entry name" value="TyrKc"/>
    <property type="match status" value="1"/>
</dbReference>
<keyword evidence="6" id="KW-0812">Transmembrane</keyword>
<dbReference type="GO" id="GO:0005524">
    <property type="term" value="F:ATP binding"/>
    <property type="evidence" value="ECO:0007669"/>
    <property type="project" value="UniProtKB-UniRule"/>
</dbReference>
<dbReference type="InterPro" id="IPR001090">
    <property type="entry name" value="Ephrin_rcpt_lig-bd_dom"/>
</dbReference>
<dbReference type="PANTHER" id="PTHR46877:SF11">
    <property type="entry name" value="EPHRIN TYPE-B RECEPTOR 2"/>
    <property type="match status" value="1"/>
</dbReference>
<keyword evidence="15" id="KW-0675">Receptor</keyword>
<evidence type="ECO:0000256" key="10">
    <source>
        <dbReference type="ARBA" id="ARBA00022840"/>
    </source>
</evidence>
<feature type="active site" description="Proton acceptor" evidence="19">
    <location>
        <position position="691"/>
    </location>
</feature>
<dbReference type="GO" id="GO:0030425">
    <property type="term" value="C:dendrite"/>
    <property type="evidence" value="ECO:0007669"/>
    <property type="project" value="UniProtKB-SubCell"/>
</dbReference>
<evidence type="ECO:0000313" key="28">
    <source>
        <dbReference type="Proteomes" id="UP000261660"/>
    </source>
</evidence>
<evidence type="ECO:0000256" key="2">
    <source>
        <dbReference type="ARBA" id="ARBA00004279"/>
    </source>
</evidence>
<dbReference type="SUPFAM" id="SSF56112">
    <property type="entry name" value="Protein kinase-like (PK-like)"/>
    <property type="match status" value="1"/>
</dbReference>
<evidence type="ECO:0000256" key="18">
    <source>
        <dbReference type="ARBA" id="ARBA00051243"/>
    </source>
</evidence>
<evidence type="ECO:0000256" key="9">
    <source>
        <dbReference type="ARBA" id="ARBA00022777"/>
    </source>
</evidence>
<protein>
    <recommendedName>
        <fullName evidence="3">receptor protein-tyrosine kinase</fullName>
        <ecNumber evidence="3">2.7.10.1</ecNumber>
    </recommendedName>
</protein>
<dbReference type="SMART" id="SM01411">
    <property type="entry name" value="Ephrin_rec_like"/>
    <property type="match status" value="1"/>
</dbReference>
<feature type="domain" description="Fibronectin type-III" evidence="25">
    <location>
        <begin position="301"/>
        <end position="411"/>
    </location>
</feature>
<dbReference type="InterPro" id="IPR001426">
    <property type="entry name" value="Tyr_kinase_rcpt_V_CS"/>
</dbReference>
<dbReference type="SUPFAM" id="SSF57184">
    <property type="entry name" value="Growth factor receptor domain"/>
    <property type="match status" value="1"/>
</dbReference>
<evidence type="ECO:0000256" key="7">
    <source>
        <dbReference type="ARBA" id="ARBA00022737"/>
    </source>
</evidence>
<reference evidence="27" key="2">
    <citation type="submission" date="2025-09" db="UniProtKB">
        <authorList>
            <consortium name="Ensembl"/>
        </authorList>
    </citation>
    <scope>IDENTIFICATION</scope>
</reference>
<dbReference type="InterPro" id="IPR013783">
    <property type="entry name" value="Ig-like_fold"/>
</dbReference>
<feature type="disulfide bond" evidence="21">
    <location>
        <begin position="74"/>
        <end position="84"/>
    </location>
</feature>
<dbReference type="GO" id="GO:0007411">
    <property type="term" value="P:axon guidance"/>
    <property type="evidence" value="ECO:0007669"/>
    <property type="project" value="TreeGrafter"/>
</dbReference>
<dbReference type="GO" id="GO:0005005">
    <property type="term" value="F:transmembrane-ephrin receptor activity"/>
    <property type="evidence" value="ECO:0007669"/>
    <property type="project" value="TreeGrafter"/>
</dbReference>
<feature type="binding site" evidence="20 22">
    <location>
        <position position="598"/>
    </location>
    <ligand>
        <name>ATP</name>
        <dbReference type="ChEBI" id="CHEBI:30616"/>
    </ligand>
</feature>
<dbReference type="SMART" id="SM00615">
    <property type="entry name" value="EPH_lbd"/>
    <property type="match status" value="1"/>
</dbReference>
<dbReference type="InterPro" id="IPR000719">
    <property type="entry name" value="Prot_kinase_dom"/>
</dbReference>
<dbReference type="InterPro" id="IPR011641">
    <property type="entry name" value="Tyr-kin_ephrin_A/B_rcpt-like"/>
</dbReference>
<keyword evidence="13" id="KW-0472">Membrane</keyword>
<dbReference type="PROSITE" id="PS00109">
    <property type="entry name" value="PROTEIN_KINASE_TYR"/>
    <property type="match status" value="1"/>
</dbReference>
<dbReference type="InterPro" id="IPR009030">
    <property type="entry name" value="Growth_fac_rcpt_cys_sf"/>
</dbReference>
<dbReference type="FunFam" id="2.60.40.10:FF:000041">
    <property type="entry name" value="ephrin type-A receptor 3"/>
    <property type="match status" value="1"/>
</dbReference>
<feature type="domain" description="Eph LBD" evidence="26">
    <location>
        <begin position="1"/>
        <end position="179"/>
    </location>
</feature>
<dbReference type="InterPro" id="IPR008979">
    <property type="entry name" value="Galactose-bd-like_sf"/>
</dbReference>
<keyword evidence="16" id="KW-0325">Glycoprotein</keyword>
<keyword evidence="7" id="KW-0677">Repeat</keyword>
<dbReference type="Pfam" id="PF01404">
    <property type="entry name" value="Ephrin_lbd"/>
    <property type="match status" value="1"/>
</dbReference>
<dbReference type="Gene3D" id="2.60.120.260">
    <property type="entry name" value="Galactose-binding domain-like"/>
    <property type="match status" value="1"/>
</dbReference>
<dbReference type="InterPro" id="IPR001660">
    <property type="entry name" value="SAM"/>
</dbReference>
<keyword evidence="10 20" id="KW-0067">ATP-binding</keyword>
<dbReference type="InterPro" id="IPR008266">
    <property type="entry name" value="Tyr_kinase_AS"/>
</dbReference>
<evidence type="ECO:0000256" key="15">
    <source>
        <dbReference type="ARBA" id="ARBA00023170"/>
    </source>
</evidence>
<dbReference type="InterPro" id="IPR017441">
    <property type="entry name" value="Protein_kinase_ATP_BS"/>
</dbReference>
<evidence type="ECO:0000256" key="3">
    <source>
        <dbReference type="ARBA" id="ARBA00011902"/>
    </source>
</evidence>
<feature type="domain" description="SAM" evidence="24">
    <location>
        <begin position="851"/>
        <end position="897"/>
    </location>
</feature>
<name>A0A3Q3FGP8_9LABR</name>
<dbReference type="Gene3D" id="3.30.200.20">
    <property type="entry name" value="Phosphorylase Kinase, domain 1"/>
    <property type="match status" value="1"/>
</dbReference>
<dbReference type="CDD" id="cd00185">
    <property type="entry name" value="TNFRSF"/>
    <property type="match status" value="1"/>
</dbReference>
<dbReference type="PIRSF" id="PIRSF000666">
    <property type="entry name" value="TyrPK_ephrin_receptor"/>
    <property type="match status" value="1"/>
</dbReference>
<dbReference type="Pfam" id="PF07647">
    <property type="entry name" value="SAM_2"/>
    <property type="match status" value="1"/>
</dbReference>
<feature type="binding site" evidence="20">
    <location>
        <begin position="572"/>
        <end position="580"/>
    </location>
    <ligand>
        <name>ATP</name>
        <dbReference type="ChEBI" id="CHEBI:30616"/>
    </ligand>
</feature>
<keyword evidence="9" id="KW-0418">Kinase</keyword>
<dbReference type="PROSITE" id="PS00790">
    <property type="entry name" value="RECEPTOR_TYR_KIN_V_1"/>
    <property type="match status" value="1"/>
</dbReference>
<dbReference type="PANTHER" id="PTHR46877">
    <property type="entry name" value="EPH RECEPTOR A5"/>
    <property type="match status" value="1"/>
</dbReference>
<evidence type="ECO:0000259" key="23">
    <source>
        <dbReference type="PROSITE" id="PS50011"/>
    </source>
</evidence>
<dbReference type="InterPro" id="IPR011009">
    <property type="entry name" value="Kinase-like_dom_sf"/>
</dbReference>
<keyword evidence="21" id="KW-1015">Disulfide bond</keyword>
<keyword evidence="11" id="KW-0524">Neurogenesis</keyword>
<evidence type="ECO:0000259" key="25">
    <source>
        <dbReference type="PROSITE" id="PS50853"/>
    </source>
</evidence>
<evidence type="ECO:0000256" key="19">
    <source>
        <dbReference type="PIRSR" id="PIRSR000666-1"/>
    </source>
</evidence>
<evidence type="ECO:0000259" key="24">
    <source>
        <dbReference type="PROSITE" id="PS50105"/>
    </source>
</evidence>
<dbReference type="Gene3D" id="1.10.150.50">
    <property type="entry name" value="Transcription Factor, Ets-1"/>
    <property type="match status" value="1"/>
</dbReference>
<dbReference type="InterPro" id="IPR036116">
    <property type="entry name" value="FN3_sf"/>
</dbReference>
<keyword evidence="5" id="KW-0808">Transferase</keyword>
<evidence type="ECO:0000256" key="1">
    <source>
        <dbReference type="ARBA" id="ARBA00004251"/>
    </source>
</evidence>
<dbReference type="PROSITE" id="PS51550">
    <property type="entry name" value="EPH_LBD"/>
    <property type="match status" value="1"/>
</dbReference>
<dbReference type="InterPro" id="IPR016257">
    <property type="entry name" value="Tyr_kinase_ephrin_rcpt"/>
</dbReference>
<dbReference type="EC" id="2.7.10.1" evidence="3"/>
<evidence type="ECO:0000256" key="4">
    <source>
        <dbReference type="ARBA" id="ARBA00022475"/>
    </source>
</evidence>
<dbReference type="PROSITE" id="PS50011">
    <property type="entry name" value="PROTEIN_KINASE_DOM"/>
    <property type="match status" value="1"/>
</dbReference>
<evidence type="ECO:0000256" key="12">
    <source>
        <dbReference type="ARBA" id="ARBA00022989"/>
    </source>
</evidence>
<keyword evidence="28" id="KW-1185">Reference proteome</keyword>
<dbReference type="CDD" id="cd05065">
    <property type="entry name" value="PTKc_EphR_B"/>
    <property type="match status" value="1"/>
</dbReference>
<comment type="catalytic activity">
    <reaction evidence="18">
        <text>L-tyrosyl-[protein] + ATP = O-phospho-L-tyrosyl-[protein] + ADP + H(+)</text>
        <dbReference type="Rhea" id="RHEA:10596"/>
        <dbReference type="Rhea" id="RHEA-COMP:10136"/>
        <dbReference type="Rhea" id="RHEA-COMP:20101"/>
        <dbReference type="ChEBI" id="CHEBI:15378"/>
        <dbReference type="ChEBI" id="CHEBI:30616"/>
        <dbReference type="ChEBI" id="CHEBI:46858"/>
        <dbReference type="ChEBI" id="CHEBI:61978"/>
        <dbReference type="ChEBI" id="CHEBI:456216"/>
        <dbReference type="EC" id="2.7.10.1"/>
    </reaction>
</comment>
<dbReference type="Ensembl" id="ENSLBET00000019562.1">
    <property type="protein sequence ID" value="ENSLBEP00000018537.1"/>
    <property type="gene ID" value="ENSLBEG00000013099.1"/>
</dbReference>
<evidence type="ECO:0000259" key="26">
    <source>
        <dbReference type="PROSITE" id="PS51550"/>
    </source>
</evidence>
<dbReference type="Pfam" id="PF25599">
    <property type="entry name" value="Ephrin_CRD"/>
    <property type="match status" value="1"/>
</dbReference>
<organism evidence="27 28">
    <name type="scientific">Labrus bergylta</name>
    <name type="common">ballan wrasse</name>
    <dbReference type="NCBI Taxonomy" id="56723"/>
    <lineage>
        <taxon>Eukaryota</taxon>
        <taxon>Metazoa</taxon>
        <taxon>Chordata</taxon>
        <taxon>Craniata</taxon>
        <taxon>Vertebrata</taxon>
        <taxon>Euteleostomi</taxon>
        <taxon>Actinopterygii</taxon>
        <taxon>Neopterygii</taxon>
        <taxon>Teleostei</taxon>
        <taxon>Neoteleostei</taxon>
        <taxon>Acanthomorphata</taxon>
        <taxon>Eupercaria</taxon>
        <taxon>Labriformes</taxon>
        <taxon>Labridae</taxon>
        <taxon>Labrus</taxon>
    </lineage>
</organism>
<dbReference type="FunFam" id="3.30.200.20:FF:000001">
    <property type="entry name" value="Ephrin type-A receptor 5"/>
    <property type="match status" value="1"/>
</dbReference>
<evidence type="ECO:0000256" key="17">
    <source>
        <dbReference type="ARBA" id="ARBA00023273"/>
    </source>
</evidence>
<sequence length="897" mass="100200">MDSTTATAELGWTISPSQGWEEVSGYDENMNTIRTYQVCNVFDSSQNNWVRTNYIRRRGAQRIHVQMKFSVRDCSSIPNVPGSCKETFNLYYYESDSDTATKTSPSWMENPWVKVDTIAADESFSRVDLGGRIMKINSEVRSFGPVSRNGFYLAFQDYGACMSLIAVRVFYRKCPRVIQNGAVFPETLAGAESTSLVAARGVCVPNGEEVDVPIKLYCNGDGEWMVPIGRCMCKAGHEAVDNGTVCRACVSGFFKAAQGDHSCLQCPINSRTTNEGATNCVCRNGYYRTDSDPPQMPCTTVPSAPQNVISIVNETSLRLEWTPPQEGGGREDVVYNIICKSCGSGRGGCTRCGDNVQFVPRQLGLTENRVHISDLLAHTQYTFEIQAVNGVSDQSPYSPQYTSVNITTNQAAPSSVSIIHQVSRSTTSITLSWSQPDQPNGVILDYELQYYEKVRQGGLSQTNTAVIRGLKPGTIYVFQVRARTVAGFGRFSGKMYFQTMTEGRDHIRCLSLLIVTGSLKTNLFAVSSFLSVEVSPGMKIYIDPFTYEDPNEAVREFAKEIDISCVKIEQVIGAGEFGEVCSGNLRQPGKREILVAIKTLKAGYTERQRRDFLSEASIMGQFDHPNIIHLEGVVTKSSPVMIITEFMENGSLDSFLRQNDGQFTVIQLVGMLRGIAAGIKYLCDMNYVHRDLAARNILVNSNLVCKVSDFGLSRFLEEDTSDPTYTSGGKIPIRWTAPEAIQYRKFTSSSDCWSYGIVMWEVMSYGERPYWDMSNQDVINAIEQDYRLPPPMDCPSALHQLMLDCWQKDRNNRPKFSQIVGTLDKMIRNPSTLKAMTVHLPLLDRSTPDFSSFSTVDEWLDAIKMGQYKENFTNEGFTSFDVVSQMTMEYVGYFFSS</sequence>
<dbReference type="AlphaFoldDB" id="A0A3Q3FGP8"/>
<dbReference type="PROSITE" id="PS00791">
    <property type="entry name" value="RECEPTOR_TYR_KIN_V_2"/>
    <property type="match status" value="1"/>
</dbReference>
<evidence type="ECO:0000256" key="11">
    <source>
        <dbReference type="ARBA" id="ARBA00022902"/>
    </source>
</evidence>
<dbReference type="FunFam" id="1.10.510.10:FF:000015">
    <property type="entry name" value="Ephrin type-B receptor 2"/>
    <property type="match status" value="1"/>
</dbReference>
<dbReference type="PROSITE" id="PS50853">
    <property type="entry name" value="FN3"/>
    <property type="match status" value="2"/>
</dbReference>
<feature type="domain" description="Protein kinase" evidence="23">
    <location>
        <begin position="566"/>
        <end position="827"/>
    </location>
</feature>
<dbReference type="PRINTS" id="PR00109">
    <property type="entry name" value="TYRKINASE"/>
</dbReference>
<dbReference type="PROSITE" id="PS00107">
    <property type="entry name" value="PROTEIN_KINASE_ATP"/>
    <property type="match status" value="1"/>
</dbReference>
<feature type="disulfide bond" evidence="21">
    <location>
        <begin position="39"/>
        <end position="161"/>
    </location>
</feature>
<dbReference type="Gene3D" id="2.60.40.10">
    <property type="entry name" value="Immunoglobulins"/>
    <property type="match status" value="2"/>
</dbReference>
<evidence type="ECO:0000256" key="20">
    <source>
        <dbReference type="PIRSR" id="PIRSR000666-2"/>
    </source>
</evidence>
<evidence type="ECO:0000256" key="6">
    <source>
        <dbReference type="ARBA" id="ARBA00022692"/>
    </source>
</evidence>
<dbReference type="InterPro" id="IPR050449">
    <property type="entry name" value="Ephrin_rcpt_TKs"/>
</dbReference>
<feature type="domain" description="Fibronectin type-III" evidence="25">
    <location>
        <begin position="412"/>
        <end position="502"/>
    </location>
</feature>
<dbReference type="SMART" id="SM00060">
    <property type="entry name" value="FN3"/>
    <property type="match status" value="2"/>
</dbReference>